<dbReference type="InterPro" id="IPR029470">
    <property type="entry name" value="PDDEXK_4"/>
</dbReference>
<reference evidence="1 2" key="1">
    <citation type="submission" date="2017-03" db="EMBL/GenBank/DDBJ databases">
        <title>Complete genome sequence of Candidatus 'Thiodictyon syntrophicum' sp. nov. strain Cad16T, a photolithoautotroph purple sulfur bacterium isolated from an alpine meromictic lake.</title>
        <authorList>
            <person name="Luedin S.M."/>
            <person name="Pothier J.F."/>
            <person name="Danza F."/>
            <person name="Storelli N."/>
            <person name="Wittwer M."/>
            <person name="Tonolla M."/>
        </authorList>
    </citation>
    <scope>NUCLEOTIDE SEQUENCE [LARGE SCALE GENOMIC DNA]</scope>
    <source>
        <strain evidence="1 2">Cad16T</strain>
    </source>
</reference>
<accession>A0A2K8UC43</accession>
<dbReference type="AlphaFoldDB" id="A0A2K8UC43"/>
<dbReference type="RefSeq" id="WP_100920857.1">
    <property type="nucleotide sequence ID" value="NZ_CP020370.1"/>
</dbReference>
<dbReference type="OrthoDB" id="6346224at2"/>
<sequence length="443" mass="51105">MNPLEWLLSQVASINLKYQKIEEAAKTSFNIFAVLRADADEVRLHSNFIAELLDPRGSHKLGDLFQILFFETLDGPQQSHQAFPVVQREVSGTHGRIDILMRGKCSGLVIENKIYAPDPPKQLQRYYEFLKSRYPQGKRRLLYLTLFGTPPSNESRGNVPRTEIEPISYSRDILNWLERCAQASYQIPHLRESLIQYISLVKKLTGQTISEDHKMEITNLLLEGDHLESALTLENALTEAKIEVQRLVWQDLLQELSLKGYVFNPVDNVFTKKDLASYCKNFYAPQKRAKNYGIEYKVADYDDYSVHLHLSVDHNLCYGFTAAKRNERGEYVRGPYAQEVTRLHPWLQDVIAWLTEWKGIPGNGWAFAWRHTDPRVNFRNFHEAYAAKLANPDERKKWVGEVTAELIRLIVQFRAEEAKIANERPNVDEPLLTEDPVSSTLGM</sequence>
<gene>
    <name evidence="1" type="ORF">THSYN_20945</name>
</gene>
<name>A0A2K8UC43_9GAMM</name>
<dbReference type="Pfam" id="PF14281">
    <property type="entry name" value="PDDEXK_4"/>
    <property type="match status" value="1"/>
</dbReference>
<evidence type="ECO:0000313" key="1">
    <source>
        <dbReference type="EMBL" id="AUB83164.1"/>
    </source>
</evidence>
<organism evidence="1 2">
    <name type="scientific">Candidatus Thiodictyon syntrophicum</name>
    <dbReference type="NCBI Taxonomy" id="1166950"/>
    <lineage>
        <taxon>Bacteria</taxon>
        <taxon>Pseudomonadati</taxon>
        <taxon>Pseudomonadota</taxon>
        <taxon>Gammaproteobacteria</taxon>
        <taxon>Chromatiales</taxon>
        <taxon>Chromatiaceae</taxon>
        <taxon>Thiodictyon</taxon>
    </lineage>
</organism>
<keyword evidence="2" id="KW-1185">Reference proteome</keyword>
<protein>
    <recommendedName>
        <fullName evidence="3">PD-(D/E)XK nuclease superfamily protein</fullName>
    </recommendedName>
</protein>
<dbReference type="KEGG" id="tsy:THSYN_20945"/>
<evidence type="ECO:0008006" key="3">
    <source>
        <dbReference type="Google" id="ProtNLM"/>
    </source>
</evidence>
<dbReference type="EMBL" id="CP020370">
    <property type="protein sequence ID" value="AUB83164.1"/>
    <property type="molecule type" value="Genomic_DNA"/>
</dbReference>
<proteinExistence type="predicted"/>
<dbReference type="Proteomes" id="UP000232638">
    <property type="component" value="Chromosome"/>
</dbReference>
<evidence type="ECO:0000313" key="2">
    <source>
        <dbReference type="Proteomes" id="UP000232638"/>
    </source>
</evidence>